<protein>
    <submittedName>
        <fullName evidence="4">GNAT family N-acetyltransferase</fullName>
    </submittedName>
</protein>
<gene>
    <name evidence="4" type="ORF">LKD42_03315</name>
</gene>
<proteinExistence type="predicted"/>
<dbReference type="PANTHER" id="PTHR10908:SF0">
    <property type="entry name" value="SEROTONIN N-ACETYLTRANSFERASE"/>
    <property type="match status" value="1"/>
</dbReference>
<dbReference type="Pfam" id="PF00583">
    <property type="entry name" value="Acetyltransf_1"/>
    <property type="match status" value="1"/>
</dbReference>
<name>A0ABS8ESZ4_9FIRM</name>
<dbReference type="InterPro" id="IPR016181">
    <property type="entry name" value="Acyl_CoA_acyltransferase"/>
</dbReference>
<dbReference type="Proteomes" id="UP001299235">
    <property type="component" value="Unassembled WGS sequence"/>
</dbReference>
<comment type="caution">
    <text evidence="4">The sequence shown here is derived from an EMBL/GenBank/DDBJ whole genome shotgun (WGS) entry which is preliminary data.</text>
</comment>
<evidence type="ECO:0000259" key="3">
    <source>
        <dbReference type="PROSITE" id="PS51186"/>
    </source>
</evidence>
<dbReference type="PROSITE" id="PS51186">
    <property type="entry name" value="GNAT"/>
    <property type="match status" value="1"/>
</dbReference>
<dbReference type="EMBL" id="JAJEQE010000007">
    <property type="protein sequence ID" value="MCC2148291.1"/>
    <property type="molecule type" value="Genomic_DNA"/>
</dbReference>
<evidence type="ECO:0000256" key="2">
    <source>
        <dbReference type="ARBA" id="ARBA00023315"/>
    </source>
</evidence>
<dbReference type="InterPro" id="IPR051635">
    <property type="entry name" value="SNAT-like"/>
</dbReference>
<dbReference type="Gene3D" id="3.40.630.30">
    <property type="match status" value="1"/>
</dbReference>
<evidence type="ECO:0000313" key="4">
    <source>
        <dbReference type="EMBL" id="MCC2148291.1"/>
    </source>
</evidence>
<accession>A0ABS8ESZ4</accession>
<evidence type="ECO:0000256" key="1">
    <source>
        <dbReference type="ARBA" id="ARBA00022679"/>
    </source>
</evidence>
<feature type="domain" description="N-acetyltransferase" evidence="3">
    <location>
        <begin position="1"/>
        <end position="159"/>
    </location>
</feature>
<dbReference type="RefSeq" id="WP_248834822.1">
    <property type="nucleotide sequence ID" value="NZ_JAJEQE010000007.1"/>
</dbReference>
<dbReference type="PANTHER" id="PTHR10908">
    <property type="entry name" value="SEROTONIN N-ACETYLTRANSFERASE"/>
    <property type="match status" value="1"/>
</dbReference>
<dbReference type="InterPro" id="IPR000182">
    <property type="entry name" value="GNAT_dom"/>
</dbReference>
<keyword evidence="1" id="KW-0808">Transferase</keyword>
<organism evidence="4 5">
    <name type="scientific">Hominisplanchenecus faecis</name>
    <dbReference type="NCBI Taxonomy" id="2885351"/>
    <lineage>
        <taxon>Bacteria</taxon>
        <taxon>Bacillati</taxon>
        <taxon>Bacillota</taxon>
        <taxon>Clostridia</taxon>
        <taxon>Lachnospirales</taxon>
        <taxon>Lachnospiraceae</taxon>
        <taxon>Hominisplanchenecus</taxon>
    </lineage>
</organism>
<dbReference type="SUPFAM" id="SSF55729">
    <property type="entry name" value="Acyl-CoA N-acyltransferases (Nat)"/>
    <property type="match status" value="1"/>
</dbReference>
<reference evidence="4 5" key="1">
    <citation type="submission" date="2021-10" db="EMBL/GenBank/DDBJ databases">
        <title>Anaerobic single-cell dispensing facilitates the cultivation of human gut bacteria.</title>
        <authorList>
            <person name="Afrizal A."/>
        </authorList>
    </citation>
    <scope>NUCLEOTIDE SEQUENCE [LARGE SCALE GENOMIC DNA]</scope>
    <source>
        <strain evidence="4 5">CLA-AA-H246</strain>
    </source>
</reference>
<dbReference type="CDD" id="cd04301">
    <property type="entry name" value="NAT_SF"/>
    <property type="match status" value="1"/>
</dbReference>
<evidence type="ECO:0000313" key="5">
    <source>
        <dbReference type="Proteomes" id="UP001299235"/>
    </source>
</evidence>
<sequence>MKIRTATIDDLEMIAAVEAECFPAAEAATKEEFAKRLQHYSDHFWLMFEGEKLIAFVDGFVTDEADLTDEMYEKAELHNEHGAWQMIFGVNTIPACRRHGYAGELICRAIQDAKKQGRKGLVLTCKDRLVPYYAKFGFVNEGVSDSAHGNVVWNQMRLIL</sequence>
<keyword evidence="5" id="KW-1185">Reference proteome</keyword>
<keyword evidence="2" id="KW-0012">Acyltransferase</keyword>